<dbReference type="OrthoDB" id="2384350at2759"/>
<reference evidence="1" key="1">
    <citation type="submission" date="2020-07" db="EMBL/GenBank/DDBJ databases">
        <title>Clarias magur genome sequencing, assembly and annotation.</title>
        <authorList>
            <person name="Kushwaha B."/>
            <person name="Kumar R."/>
            <person name="Das P."/>
            <person name="Joshi C.G."/>
            <person name="Kumar D."/>
            <person name="Nagpure N.S."/>
            <person name="Pandey M."/>
            <person name="Agarwal S."/>
            <person name="Srivastava S."/>
            <person name="Singh M."/>
            <person name="Sahoo L."/>
            <person name="Jayasankar P."/>
            <person name="Meher P.K."/>
            <person name="Koringa P.G."/>
            <person name="Iquebal M.A."/>
            <person name="Das S.P."/>
            <person name="Bit A."/>
            <person name="Patnaik S."/>
            <person name="Patel N."/>
            <person name="Shah T.M."/>
            <person name="Hinsu A."/>
            <person name="Jena J.K."/>
        </authorList>
    </citation>
    <scope>NUCLEOTIDE SEQUENCE</scope>
    <source>
        <strain evidence="1">CIFAMagur01</strain>
        <tissue evidence="1">Testis</tissue>
    </source>
</reference>
<dbReference type="Proteomes" id="UP000727407">
    <property type="component" value="Unassembled WGS sequence"/>
</dbReference>
<evidence type="ECO:0000313" key="2">
    <source>
        <dbReference type="Proteomes" id="UP000727407"/>
    </source>
</evidence>
<dbReference type="AlphaFoldDB" id="A0A8J4T5K1"/>
<feature type="non-terminal residue" evidence="1">
    <location>
        <position position="1"/>
    </location>
</feature>
<name>A0A8J4T5K1_CLAMG</name>
<dbReference type="Gene3D" id="3.90.1750.10">
    <property type="entry name" value="Hect, E3 ligase catalytic domains"/>
    <property type="match status" value="1"/>
</dbReference>
<protein>
    <submittedName>
        <fullName evidence="1">G2/M phase-specific E3 ubiquitin-protein ligase-like</fullName>
    </submittedName>
</protein>
<dbReference type="EMBL" id="QNUK01000772">
    <property type="protein sequence ID" value="KAF5889736.1"/>
    <property type="molecule type" value="Genomic_DNA"/>
</dbReference>
<dbReference type="SUPFAM" id="SSF56204">
    <property type="entry name" value="Hect, E3 ligase catalytic domain"/>
    <property type="match status" value="1"/>
</dbReference>
<dbReference type="GO" id="GO:0004842">
    <property type="term" value="F:ubiquitin-protein transferase activity"/>
    <property type="evidence" value="ECO:0007669"/>
    <property type="project" value="InterPro"/>
</dbReference>
<proteinExistence type="predicted"/>
<feature type="non-terminal residue" evidence="1">
    <location>
        <position position="281"/>
    </location>
</feature>
<gene>
    <name evidence="1" type="ORF">DAT39_020559</name>
</gene>
<comment type="caution">
    <text evidence="1">The sequence shown here is derived from an EMBL/GenBank/DDBJ whole genome shotgun (WGS) entry which is preliminary data.</text>
</comment>
<accession>A0A8J4T5K1</accession>
<evidence type="ECO:0000313" key="1">
    <source>
        <dbReference type="EMBL" id="KAF5889736.1"/>
    </source>
</evidence>
<sequence length="281" mass="31834">LILKKNSHKVDGSFCPTSNQIDVCRNNIFLCSLQAFKRLHFNPEAKLDDVFVDEDENAEGAVDEGGPTREYLRLLMRAIHESNIFEGHEKTRQLCLDTQALQTKLYTIVGEMIAVCVVHGGVGPHFERLFQQICGLPTPPTMVDEVGDHTFREQLIKVSGRLKIKEAMTAQEANSAIAEAADSVSIIGVLRHVSNLEEKDSIVQSAVDQFVERLRALNLLDELRRNPAIFYNIMFVNEERPLQAKDLCILFEVDFSVQGSNRRAIENMTICFWSDWLIDIE</sequence>
<organism evidence="1 2">
    <name type="scientific">Clarias magur</name>
    <name type="common">Asian catfish</name>
    <name type="synonym">Macropteronotus magur</name>
    <dbReference type="NCBI Taxonomy" id="1594786"/>
    <lineage>
        <taxon>Eukaryota</taxon>
        <taxon>Metazoa</taxon>
        <taxon>Chordata</taxon>
        <taxon>Craniata</taxon>
        <taxon>Vertebrata</taxon>
        <taxon>Euteleostomi</taxon>
        <taxon>Actinopterygii</taxon>
        <taxon>Neopterygii</taxon>
        <taxon>Teleostei</taxon>
        <taxon>Ostariophysi</taxon>
        <taxon>Siluriformes</taxon>
        <taxon>Clariidae</taxon>
        <taxon>Clarias</taxon>
    </lineage>
</organism>
<keyword evidence="2" id="KW-1185">Reference proteome</keyword>
<dbReference type="InterPro" id="IPR035983">
    <property type="entry name" value="Hect_E3_ubiquitin_ligase"/>
</dbReference>